<dbReference type="CDD" id="cd07067">
    <property type="entry name" value="HP_PGM_like"/>
    <property type="match status" value="1"/>
</dbReference>
<reference evidence="6" key="1">
    <citation type="submission" date="2021-01" db="EMBL/GenBank/DDBJ databases">
        <authorList>
            <person name="Corre E."/>
            <person name="Pelletier E."/>
            <person name="Niang G."/>
            <person name="Scheremetjew M."/>
            <person name="Finn R."/>
            <person name="Kale V."/>
            <person name="Holt S."/>
            <person name="Cochrane G."/>
            <person name="Meng A."/>
            <person name="Brown T."/>
            <person name="Cohen L."/>
        </authorList>
    </citation>
    <scope>NUCLEOTIDE SEQUENCE</scope>
    <source>
        <strain evidence="6">CCMP1243</strain>
    </source>
</reference>
<sequence>MQIIFVELINSDTMIHEKEMADQDVAGAASLDSAEDYRARVAHYKRHYEPIASGGPDDPEHEFSYIKCIENGKQIIMNKIKGYMPGRVAQFITNCCHCHWTTKKKLFLTRHGQSEYNAMGRIGGDPDLTEMGERYALALKDFAESAICRDLETGKELPARLWTSSLKRTRRTARHIANPTIIRDGYPWIQMKPRIWSNLDEIYAGACDGMTYREIEEQFAKEAIARKKDKLTYRYPRGESYLDVIQRLEPLIQEIERHREPLIIVGHQGVLRMIKAYYKGIPREEAPHQTLKLNHVTELIPHAYGCDEKLYNLLPDETPGDDGQTKH</sequence>
<dbReference type="InterPro" id="IPR003094">
    <property type="entry name" value="6Pfruct_kin"/>
</dbReference>
<dbReference type="Pfam" id="PF01591">
    <property type="entry name" value="6PF2K"/>
    <property type="match status" value="1"/>
</dbReference>
<dbReference type="GO" id="GO:0003873">
    <property type="term" value="F:6-phosphofructo-2-kinase activity"/>
    <property type="evidence" value="ECO:0007669"/>
    <property type="project" value="InterPro"/>
</dbReference>
<dbReference type="GO" id="GO:0005524">
    <property type="term" value="F:ATP binding"/>
    <property type="evidence" value="ECO:0007669"/>
    <property type="project" value="UniProtKB-KW"/>
</dbReference>
<keyword evidence="2" id="KW-0067">ATP-binding</keyword>
<organism evidence="6">
    <name type="scientific">Rhizochromulina marina</name>
    <dbReference type="NCBI Taxonomy" id="1034831"/>
    <lineage>
        <taxon>Eukaryota</taxon>
        <taxon>Sar</taxon>
        <taxon>Stramenopiles</taxon>
        <taxon>Ochrophyta</taxon>
        <taxon>Dictyochophyceae</taxon>
        <taxon>Rhizochromulinales</taxon>
        <taxon>Rhizochromulina</taxon>
    </lineage>
</organism>
<dbReference type="PANTHER" id="PTHR10606:SF44">
    <property type="entry name" value="6-PHOSPHOFRUCTO 2-KINASE_FRUCTOSE 2,6-BISPHOSPHATASE LONG FORM"/>
    <property type="match status" value="1"/>
</dbReference>
<dbReference type="EMBL" id="HBHJ01025862">
    <property type="protein sequence ID" value="CAD9705487.1"/>
    <property type="molecule type" value="Transcribed_RNA"/>
</dbReference>
<dbReference type="PRINTS" id="PR00991">
    <property type="entry name" value="6PFRUCTKNASE"/>
</dbReference>
<dbReference type="GO" id="GO:0006000">
    <property type="term" value="P:fructose metabolic process"/>
    <property type="evidence" value="ECO:0007669"/>
    <property type="project" value="InterPro"/>
</dbReference>
<feature type="active site" description="Tele-phosphohistidine intermediate" evidence="3">
    <location>
        <position position="111"/>
    </location>
</feature>
<name>A0A7S2SNR4_9STRA</name>
<dbReference type="Gene3D" id="3.40.50.300">
    <property type="entry name" value="P-loop containing nucleotide triphosphate hydrolases"/>
    <property type="match status" value="1"/>
</dbReference>
<keyword evidence="1" id="KW-0547">Nucleotide-binding</keyword>
<feature type="binding site" evidence="4">
    <location>
        <begin position="110"/>
        <end position="117"/>
    </location>
    <ligand>
        <name>substrate</name>
    </ligand>
</feature>
<evidence type="ECO:0000256" key="3">
    <source>
        <dbReference type="PIRSR" id="PIRSR613078-1"/>
    </source>
</evidence>
<evidence type="ECO:0000256" key="4">
    <source>
        <dbReference type="PIRSR" id="PIRSR613078-2"/>
    </source>
</evidence>
<dbReference type="InterPro" id="IPR013078">
    <property type="entry name" value="His_Pase_superF_clade-1"/>
</dbReference>
<dbReference type="PROSITE" id="PS00175">
    <property type="entry name" value="PG_MUTASE"/>
    <property type="match status" value="1"/>
</dbReference>
<feature type="binding site" evidence="4">
    <location>
        <position position="168"/>
    </location>
    <ligand>
        <name>substrate</name>
    </ligand>
</feature>
<dbReference type="GO" id="GO:0004331">
    <property type="term" value="F:fructose-2,6-bisphosphate 2-phosphatase activity"/>
    <property type="evidence" value="ECO:0007669"/>
    <property type="project" value="TreeGrafter"/>
</dbReference>
<dbReference type="InterPro" id="IPR027417">
    <property type="entry name" value="P-loop_NTPase"/>
</dbReference>
<proteinExistence type="predicted"/>
<protein>
    <recommendedName>
        <fullName evidence="5">6-phosphofructo-2-kinase domain-containing protein</fullName>
    </recommendedName>
</protein>
<feature type="active site" description="Proton donor/acceptor" evidence="3">
    <location>
        <position position="201"/>
    </location>
</feature>
<dbReference type="InterPro" id="IPR001345">
    <property type="entry name" value="PG/BPGM_mutase_AS"/>
</dbReference>
<evidence type="ECO:0000313" key="6">
    <source>
        <dbReference type="EMBL" id="CAD9705487.1"/>
    </source>
</evidence>
<dbReference type="PANTHER" id="PTHR10606">
    <property type="entry name" value="6-PHOSPHOFRUCTO-2-KINASE/FRUCTOSE-2,6-BISPHOSPHATASE"/>
    <property type="match status" value="1"/>
</dbReference>
<evidence type="ECO:0000256" key="1">
    <source>
        <dbReference type="ARBA" id="ARBA00022741"/>
    </source>
</evidence>
<evidence type="ECO:0000256" key="2">
    <source>
        <dbReference type="ARBA" id="ARBA00022840"/>
    </source>
</evidence>
<dbReference type="PIRSF" id="PIRSF000709">
    <property type="entry name" value="6PFK_2-Ptase"/>
    <property type="match status" value="1"/>
</dbReference>
<dbReference type="SMART" id="SM00855">
    <property type="entry name" value="PGAM"/>
    <property type="match status" value="1"/>
</dbReference>
<dbReference type="GO" id="GO:0005829">
    <property type="term" value="C:cytosol"/>
    <property type="evidence" value="ECO:0007669"/>
    <property type="project" value="TreeGrafter"/>
</dbReference>
<dbReference type="SUPFAM" id="SSF53254">
    <property type="entry name" value="Phosphoglycerate mutase-like"/>
    <property type="match status" value="1"/>
</dbReference>
<accession>A0A7S2SNR4</accession>
<evidence type="ECO:0000259" key="5">
    <source>
        <dbReference type="Pfam" id="PF01591"/>
    </source>
</evidence>
<dbReference type="Gene3D" id="3.40.50.1240">
    <property type="entry name" value="Phosphoglycerate mutase-like"/>
    <property type="match status" value="1"/>
</dbReference>
<dbReference type="GO" id="GO:0006003">
    <property type="term" value="P:fructose 2,6-bisphosphate metabolic process"/>
    <property type="evidence" value="ECO:0007669"/>
    <property type="project" value="InterPro"/>
</dbReference>
<gene>
    <name evidence="6" type="ORF">RMAR1173_LOCUS17062</name>
</gene>
<dbReference type="AlphaFoldDB" id="A0A7S2SNR4"/>
<dbReference type="InterPro" id="IPR013079">
    <property type="entry name" value="6Phosfructo_kin"/>
</dbReference>
<dbReference type="Pfam" id="PF00300">
    <property type="entry name" value="His_Phos_1"/>
    <property type="match status" value="1"/>
</dbReference>
<feature type="domain" description="6-phosphofructo-2-kinase" evidence="5">
    <location>
        <begin position="2"/>
        <end position="95"/>
    </location>
</feature>
<dbReference type="InterPro" id="IPR029033">
    <property type="entry name" value="His_PPase_superfam"/>
</dbReference>